<evidence type="ECO:0000256" key="1">
    <source>
        <dbReference type="ARBA" id="ARBA00022649"/>
    </source>
</evidence>
<evidence type="ECO:0000313" key="3">
    <source>
        <dbReference type="Proteomes" id="UP000197679"/>
    </source>
</evidence>
<name>A0A218NMS8_9ARCH</name>
<dbReference type="Proteomes" id="UP000197679">
    <property type="component" value="Chromosome"/>
</dbReference>
<evidence type="ECO:0000313" key="2">
    <source>
        <dbReference type="EMBL" id="ASI13757.1"/>
    </source>
</evidence>
<accession>A0A218NMS8</accession>
<gene>
    <name evidence="2" type="ORF">Mia14_0439</name>
</gene>
<dbReference type="Pfam" id="PF02697">
    <property type="entry name" value="VAPB_antitox"/>
    <property type="match status" value="1"/>
</dbReference>
<protein>
    <submittedName>
        <fullName evidence="2">VapB antitoxin</fullName>
    </submittedName>
</protein>
<keyword evidence="1" id="KW-1277">Toxin-antitoxin system</keyword>
<sequence>MKLRFLIRLNKTKVYTDIDMYIFGVSMAKQIMVSNEVYRLLSKNKKNKSFSDVIKMLLKSKEQKRPKASSLAGLLKNDKKLLKLKKKP</sequence>
<dbReference type="EMBL" id="CP019964">
    <property type="protein sequence ID" value="ASI13757.1"/>
    <property type="molecule type" value="Genomic_DNA"/>
</dbReference>
<reference evidence="2 3" key="1">
    <citation type="journal article" date="2017" name="Nat. Commun.">
        <title>'ARMAN' archaea depend on association with euryarchaeal host in culture and in situ.</title>
        <authorList>
            <person name="Golyshina O."/>
            <person name="Toshchakov S."/>
            <person name="Makarova K."/>
            <person name="Gavrilov S."/>
            <person name="Korzhenkov A."/>
            <person name="La Cono V."/>
            <person name="Arcadi E."/>
            <person name="Nechitaylo T."/>
            <person name="Ferrer M."/>
            <person name="Kublanov I."/>
            <person name="Wolf Y."/>
            <person name="Yakimov M."/>
            <person name="Golyshin P."/>
            <person name="Slesarev A."/>
            <person name="Kozyavkin S."/>
        </authorList>
    </citation>
    <scope>NUCLEOTIDE SEQUENCE [LARGE SCALE GENOMIC DNA]</scope>
    <source>
        <strain evidence="2 3">Mia14</strain>
    </source>
</reference>
<keyword evidence="3" id="KW-1185">Reference proteome</keyword>
<organism evidence="2 3">
    <name type="scientific">Candidatus Mancarchaeum acidiphilum</name>
    <dbReference type="NCBI Taxonomy" id="1920749"/>
    <lineage>
        <taxon>Archaea</taxon>
        <taxon>Candidatus Micrarchaeota</taxon>
        <taxon>Candidatus Mancarchaeum</taxon>
    </lineage>
</organism>
<proteinExistence type="predicted"/>
<dbReference type="InterPro" id="IPR003847">
    <property type="entry name" value="Put_antitoxin"/>
</dbReference>
<dbReference type="KEGG" id="marh:Mia14_0439"/>
<dbReference type="AlphaFoldDB" id="A0A218NMS8"/>